<organism evidence="2 3">
    <name type="scientific">Brochothrix thermosphacta</name>
    <name type="common">Microbacterium thermosphactum</name>
    <dbReference type="NCBI Taxonomy" id="2756"/>
    <lineage>
        <taxon>Bacteria</taxon>
        <taxon>Bacillati</taxon>
        <taxon>Bacillota</taxon>
        <taxon>Bacilli</taxon>
        <taxon>Bacillales</taxon>
        <taxon>Listeriaceae</taxon>
        <taxon>Brochothrix</taxon>
    </lineage>
</organism>
<evidence type="ECO:0000256" key="1">
    <source>
        <dbReference type="SAM" id="Phobius"/>
    </source>
</evidence>
<protein>
    <submittedName>
        <fullName evidence="2">Uncharacterized protein</fullName>
    </submittedName>
</protein>
<evidence type="ECO:0000313" key="3">
    <source>
        <dbReference type="Proteomes" id="UP000270190"/>
    </source>
</evidence>
<keyword evidence="1" id="KW-1133">Transmembrane helix</keyword>
<proteinExistence type="predicted"/>
<keyword evidence="1" id="KW-0472">Membrane</keyword>
<name>A0A2X0QK54_BROTH</name>
<keyword evidence="1" id="KW-0812">Transmembrane</keyword>
<dbReference type="Proteomes" id="UP000270190">
    <property type="component" value="Unassembled WGS sequence"/>
</dbReference>
<accession>A0A2X0QK54</accession>
<dbReference type="AlphaFoldDB" id="A0A2X0QK54"/>
<sequence>MKFFWLVALIYITVTISGEMFITIPTQNPQRILFFVGEFIVIAIIYLALTSIIYKIRR</sequence>
<gene>
    <name evidence="2" type="ORF">BTBSAS_340004</name>
</gene>
<feature type="transmembrane region" description="Helical" evidence="1">
    <location>
        <begin position="34"/>
        <end position="54"/>
    </location>
</feature>
<dbReference type="EMBL" id="OUNC01000028">
    <property type="protein sequence ID" value="SPP28969.1"/>
    <property type="molecule type" value="Genomic_DNA"/>
</dbReference>
<evidence type="ECO:0000313" key="2">
    <source>
        <dbReference type="EMBL" id="SPP28969.1"/>
    </source>
</evidence>
<reference evidence="3" key="1">
    <citation type="submission" date="2018-04" db="EMBL/GenBank/DDBJ databases">
        <authorList>
            <person name="Illikoud N."/>
        </authorList>
    </citation>
    <scope>NUCLEOTIDE SEQUENCE [LARGE SCALE GENOMIC DNA]</scope>
</reference>